<evidence type="ECO:0000256" key="2">
    <source>
        <dbReference type="ARBA" id="ARBA00006868"/>
    </source>
</evidence>
<dbReference type="FunFam" id="3.40.50.720:FF:000187">
    <property type="entry name" value="NEDD8-activating enzyme E1 regulatory subunit"/>
    <property type="match status" value="1"/>
</dbReference>
<evidence type="ECO:0000259" key="10">
    <source>
        <dbReference type="Pfam" id="PF00899"/>
    </source>
</evidence>
<evidence type="ECO:0000256" key="7">
    <source>
        <dbReference type="ARBA" id="ARBA00064747"/>
    </source>
</evidence>
<evidence type="ECO:0000256" key="1">
    <source>
        <dbReference type="ARBA" id="ARBA00005032"/>
    </source>
</evidence>
<reference evidence="11" key="1">
    <citation type="submission" date="2019-10" db="EMBL/GenBank/DDBJ databases">
        <title>The sequence and de novo assembly of the wild yak genome.</title>
        <authorList>
            <person name="Liu Y."/>
        </authorList>
    </citation>
    <scope>NUCLEOTIDE SEQUENCE [LARGE SCALE GENOMIC DNA]</scope>
    <source>
        <strain evidence="11">WY2019</strain>
    </source>
</reference>
<sequence length="695" mass="78547">MAQPGKLLKEQKYDRQLRLWGDHGQEALESAHVCLINATATGTEILKNLVLPGIGSFTIIDGNQVSGEDAGNNFFLQRSSIGKNRAQAAMEFLQELNNDVSGSFVEESPENLLDNDPSFFCRFTIVVATQLSESTLLRLADVLWNSQIPLLICRTYGLVGYMRIIIKEHPVIESHPDNALEDLRLDKPFPELREHFQSYDLDHMEKKDHSHTPWIVIVAKYLAQWYSETNGRIPKTYKEKEDFRDLIRQGILKNENGTPEDEENFEEAIKNVNTALNTTQIPSSIEDIFNDDRCINITKQTPTFWILARALKEFVAKEGQGNLPVRGTIPDMIADSGKYIKLQNVYREKAKKDAAAVGNHVAKLLQSIGQAPESISEKELKLLCNNSAFLRVVRCRSLAEEYSLDTINKDEIISSMDNPDNEIVLYLMLRAVDRFHKQHGRYPGVSNYQVEEDIGKLKSCLTSFLQEYGLSVMVKDDYVHEFCRYGAAEPHTIAAFLGGAAAQEVIKIITKQFRAFDSDWGRDGRKSRPSEVLPPSRRETVRRQTRHAWREKGRNPTRCDLRVKATDSTLRLRALPHPLLGIRPSPPVECLGCVTPRPNLNRPTRGNGMRWREGALLRRRPSPAAVSTGKKKCHVPLRRLDPGSFRSDSTSESPGVSPGYSDTRRRCALLRRSFLGSGVSSYVLHHLRGKACSRD</sequence>
<evidence type="ECO:0000256" key="4">
    <source>
        <dbReference type="ARBA" id="ARBA00022786"/>
    </source>
</evidence>
<accession>A0A6B0QZT3</accession>
<dbReference type="Proteomes" id="UP000322234">
    <property type="component" value="Unassembled WGS sequence"/>
</dbReference>
<dbReference type="PANTHER" id="PTHR10953:SF29">
    <property type="entry name" value="NEDD8-ACTIVATING ENZYME E1 REGULATORY SUBUNIT"/>
    <property type="match status" value="1"/>
</dbReference>
<dbReference type="FunFam" id="3.40.50.720:FF:000174">
    <property type="entry name" value="NEDD8-activating enzyme E1 regulatory subunit"/>
    <property type="match status" value="1"/>
</dbReference>
<evidence type="ECO:0000256" key="6">
    <source>
        <dbReference type="ARBA" id="ARBA00057256"/>
    </source>
</evidence>
<keyword evidence="4" id="KW-0833">Ubl conjugation pathway</keyword>
<dbReference type="PANTHER" id="PTHR10953">
    <property type="entry name" value="UBIQUITIN-ACTIVATING ENZYME E1"/>
    <property type="match status" value="1"/>
</dbReference>
<comment type="pathway">
    <text evidence="1">Protein modification; protein neddylation.</text>
</comment>
<dbReference type="Pfam" id="PF00899">
    <property type="entry name" value="ThiF"/>
    <property type="match status" value="1"/>
</dbReference>
<dbReference type="CDD" id="cd01493">
    <property type="entry name" value="APPBP1_RUB"/>
    <property type="match status" value="1"/>
</dbReference>
<dbReference type="SUPFAM" id="SSF69572">
    <property type="entry name" value="Activating enzymes of the ubiquitin-like proteins"/>
    <property type="match status" value="1"/>
</dbReference>
<gene>
    <name evidence="11" type="ORF">E5288_WYG014583</name>
</gene>
<keyword evidence="12" id="KW-1185">Reference proteome</keyword>
<evidence type="ECO:0000313" key="12">
    <source>
        <dbReference type="Proteomes" id="UP000322234"/>
    </source>
</evidence>
<protein>
    <recommendedName>
        <fullName evidence="3">NEDD8-activating enzyme E1 regulatory subunit</fullName>
    </recommendedName>
    <alternativeName>
        <fullName evidence="8">Amyloid beta precursor protein-binding protein 1, 59 kDa</fullName>
    </alternativeName>
    <alternativeName>
        <fullName evidence="5">Amyloid protein-binding protein 1</fullName>
    </alternativeName>
</protein>
<feature type="region of interest" description="Disordered" evidence="9">
    <location>
        <begin position="520"/>
        <end position="553"/>
    </location>
</feature>
<evidence type="ECO:0000256" key="9">
    <source>
        <dbReference type="SAM" id="MobiDB-lite"/>
    </source>
</evidence>
<proteinExistence type="inferred from homology"/>
<organism evidence="11 12">
    <name type="scientific">Bos mutus</name>
    <name type="common">wild yak</name>
    <dbReference type="NCBI Taxonomy" id="72004"/>
    <lineage>
        <taxon>Eukaryota</taxon>
        <taxon>Metazoa</taxon>
        <taxon>Chordata</taxon>
        <taxon>Craniata</taxon>
        <taxon>Vertebrata</taxon>
        <taxon>Euteleostomi</taxon>
        <taxon>Mammalia</taxon>
        <taxon>Eutheria</taxon>
        <taxon>Laurasiatheria</taxon>
        <taxon>Artiodactyla</taxon>
        <taxon>Ruminantia</taxon>
        <taxon>Pecora</taxon>
        <taxon>Bovidae</taxon>
        <taxon>Bovinae</taxon>
        <taxon>Bos</taxon>
    </lineage>
</organism>
<feature type="compositionally biased region" description="Basic and acidic residues" evidence="9">
    <location>
        <begin position="520"/>
        <end position="529"/>
    </location>
</feature>
<evidence type="ECO:0000256" key="8">
    <source>
        <dbReference type="ARBA" id="ARBA00077790"/>
    </source>
</evidence>
<dbReference type="InterPro" id="IPR045886">
    <property type="entry name" value="ThiF/MoeB/HesA"/>
</dbReference>
<dbReference type="EMBL" id="VBQZ03000017">
    <property type="protein sequence ID" value="MXQ83409.1"/>
    <property type="molecule type" value="Genomic_DNA"/>
</dbReference>
<dbReference type="GO" id="GO:0005737">
    <property type="term" value="C:cytoplasm"/>
    <property type="evidence" value="ECO:0007669"/>
    <property type="project" value="TreeGrafter"/>
</dbReference>
<dbReference type="GO" id="GO:0019781">
    <property type="term" value="F:NEDD8 activating enzyme activity"/>
    <property type="evidence" value="ECO:0007669"/>
    <property type="project" value="TreeGrafter"/>
</dbReference>
<dbReference type="InterPro" id="IPR035985">
    <property type="entry name" value="Ubiquitin-activating_enz"/>
</dbReference>
<comment type="caution">
    <text evidence="11">The sequence shown here is derived from an EMBL/GenBank/DDBJ whole genome shotgun (WGS) entry which is preliminary data.</text>
</comment>
<evidence type="ECO:0000313" key="11">
    <source>
        <dbReference type="EMBL" id="MXQ83409.1"/>
    </source>
</evidence>
<evidence type="ECO:0000256" key="3">
    <source>
        <dbReference type="ARBA" id="ARBA00015407"/>
    </source>
</evidence>
<comment type="function">
    <text evidence="6">Regulatory subunit of the dimeric UBA3-NAE1 E1 enzyme. E1 activates NEDD8 by first adenylating its C-terminal glycine residue with ATP, thereafter linking this residue to the side chain of the catalytic cysteine, yielding a NEDD8-UBA3 thioester and free AMP. E1 finally transfers NEDD8 to the catalytic cysteine of UBE2M. Necessary for cell cycle progression through the S-M checkpoint. Overexpression of NAE1 causes apoptosis through deregulation of NEDD8 conjugation. The covalent attachment of NEDD8 to target proteins is known as 'neddylation' and the process is involved in the regulation of cell growth, viability and development.</text>
</comment>
<name>A0A6B0QZT3_9CETA</name>
<dbReference type="GO" id="GO:0045116">
    <property type="term" value="P:protein neddylation"/>
    <property type="evidence" value="ECO:0007669"/>
    <property type="project" value="TreeGrafter"/>
</dbReference>
<dbReference type="Gene3D" id="3.40.50.720">
    <property type="entry name" value="NAD(P)-binding Rossmann-like Domain"/>
    <property type="match status" value="2"/>
</dbReference>
<feature type="region of interest" description="Disordered" evidence="9">
    <location>
        <begin position="619"/>
        <end position="662"/>
    </location>
</feature>
<dbReference type="AlphaFoldDB" id="A0A6B0QZT3"/>
<feature type="domain" description="THIF-type NAD/FAD binding fold" evidence="10">
    <location>
        <begin position="13"/>
        <end position="512"/>
    </location>
</feature>
<comment type="subunit">
    <text evidence="7">Heterodimer of UBA3 and NAE1. The complex binds NEDD8 and UBE2M. Binds APP and TP53BP2.</text>
</comment>
<evidence type="ECO:0000256" key="5">
    <source>
        <dbReference type="ARBA" id="ARBA00033048"/>
    </source>
</evidence>
<dbReference type="InterPro" id="IPR000594">
    <property type="entry name" value="ThiF_NAD_FAD-bd"/>
</dbReference>
<comment type="similarity">
    <text evidence="2">Belongs to the ubiquitin-activating E1 family. ULA1 subfamily.</text>
</comment>
<feature type="compositionally biased region" description="Basic and acidic residues" evidence="9">
    <location>
        <begin position="536"/>
        <end position="553"/>
    </location>
</feature>